<feature type="domain" description="Peptidase M15C" evidence="3">
    <location>
        <begin position="271"/>
        <end position="348"/>
    </location>
</feature>
<keyword evidence="2" id="KW-1133">Transmembrane helix</keyword>
<proteinExistence type="predicted"/>
<dbReference type="eggNOG" id="COG0791">
    <property type="taxonomic scope" value="Bacteria"/>
</dbReference>
<dbReference type="GO" id="GO:0008233">
    <property type="term" value="F:peptidase activity"/>
    <property type="evidence" value="ECO:0007669"/>
    <property type="project" value="InterPro"/>
</dbReference>
<evidence type="ECO:0000259" key="3">
    <source>
        <dbReference type="Pfam" id="PF13539"/>
    </source>
</evidence>
<feature type="transmembrane region" description="Helical" evidence="2">
    <location>
        <begin position="20"/>
        <end position="40"/>
    </location>
</feature>
<feature type="region of interest" description="Disordered" evidence="1">
    <location>
        <begin position="51"/>
        <end position="97"/>
    </location>
</feature>
<dbReference type="InterPro" id="IPR009045">
    <property type="entry name" value="Zn_M74/Hedgehog-like"/>
</dbReference>
<keyword evidence="2" id="KW-0812">Transmembrane</keyword>
<protein>
    <recommendedName>
        <fullName evidence="3">Peptidase M15C domain-containing protein</fullName>
    </recommendedName>
</protein>
<dbReference type="SUPFAM" id="SSF55166">
    <property type="entry name" value="Hedgehog/DD-peptidase"/>
    <property type="match status" value="1"/>
</dbReference>
<dbReference type="OrthoDB" id="9799970at2"/>
<dbReference type="InterPro" id="IPR039561">
    <property type="entry name" value="Peptidase_M15C"/>
</dbReference>
<dbReference type="STRING" id="1480694.DC28_07545"/>
<evidence type="ECO:0000313" key="4">
    <source>
        <dbReference type="EMBL" id="KGE72225.1"/>
    </source>
</evidence>
<dbReference type="EMBL" id="JNUP01000059">
    <property type="protein sequence ID" value="KGE72225.1"/>
    <property type="molecule type" value="Genomic_DNA"/>
</dbReference>
<dbReference type="Pfam" id="PF13539">
    <property type="entry name" value="Peptidase_M15_4"/>
    <property type="match status" value="1"/>
</dbReference>
<dbReference type="Gene3D" id="3.30.1380.10">
    <property type="match status" value="1"/>
</dbReference>
<organism evidence="4 5">
    <name type="scientific">Spirochaeta lutea</name>
    <dbReference type="NCBI Taxonomy" id="1480694"/>
    <lineage>
        <taxon>Bacteria</taxon>
        <taxon>Pseudomonadati</taxon>
        <taxon>Spirochaetota</taxon>
        <taxon>Spirochaetia</taxon>
        <taxon>Spirochaetales</taxon>
        <taxon>Spirochaetaceae</taxon>
        <taxon>Spirochaeta</taxon>
    </lineage>
</organism>
<comment type="caution">
    <text evidence="4">The sequence shown here is derived from an EMBL/GenBank/DDBJ whole genome shotgun (WGS) entry which is preliminary data.</text>
</comment>
<accession>A0A098QWG9</accession>
<evidence type="ECO:0000256" key="1">
    <source>
        <dbReference type="SAM" id="MobiDB-lite"/>
    </source>
</evidence>
<dbReference type="Proteomes" id="UP000029692">
    <property type="component" value="Unassembled WGS sequence"/>
</dbReference>
<gene>
    <name evidence="4" type="ORF">DC28_07545</name>
</gene>
<keyword evidence="5" id="KW-1185">Reference proteome</keyword>
<reference evidence="4 5" key="1">
    <citation type="submission" date="2014-05" db="EMBL/GenBank/DDBJ databases">
        <title>De novo Genome Sequence of Spirocheata sp.</title>
        <authorList>
            <person name="Shivani Y."/>
            <person name="Subhash Y."/>
            <person name="Tushar L."/>
            <person name="Sasikala C."/>
            <person name="Ramana C.V."/>
        </authorList>
    </citation>
    <scope>NUCLEOTIDE SEQUENCE [LARGE SCALE GENOMIC DNA]</scope>
    <source>
        <strain evidence="4 5">JC230</strain>
    </source>
</reference>
<evidence type="ECO:0000256" key="2">
    <source>
        <dbReference type="SAM" id="Phobius"/>
    </source>
</evidence>
<sequence>MPGGDFYISLYTMINPWELFLKYRLIIGVGFGIVLAVLVFSAGSTRWYGPGGSSDTDEFSAPEPGRGNSGSSESNDHVVSENGGVGPEEMSIPPADRLPGFNQIRILQESYPERITARGVIDEQWALKMDGTWYLWAEGRLLPQGQHKNWQEFLEIRFYSYSLDPFRVPEYSPEQTRRMMNWGGQGGVDTRIRFNGFLDSLYEVDSEDSADRLMVRIELMGKPTRVHPLLQEPLQRVQERLEALAREDQEVGTFLDSIHQIHGYNWRNIAGTLRRSYHSYGVAIDLVPYSYGGRFPYWRWALDAGIEEWWTLDESRRWQIPPQIVRIFEDEGFVWGGKWTAFDSMHFEFRPEVIQMAGPARDIGTEQPENEPVQQP</sequence>
<evidence type="ECO:0000313" key="5">
    <source>
        <dbReference type="Proteomes" id="UP000029692"/>
    </source>
</evidence>
<name>A0A098QWG9_9SPIO</name>
<dbReference type="AlphaFoldDB" id="A0A098QWG9"/>
<keyword evidence="2" id="KW-0472">Membrane</keyword>